<reference evidence="4 5" key="1">
    <citation type="submission" date="2015-08" db="EMBL/GenBank/DDBJ databases">
        <authorList>
            <person name="Babu N.S."/>
            <person name="Beckwith C.J."/>
            <person name="Beseler K.G."/>
            <person name="Brison A."/>
            <person name="Carone J.V."/>
            <person name="Caskin T.P."/>
            <person name="Diamond M."/>
            <person name="Durham M.E."/>
            <person name="Foxe J.M."/>
            <person name="Go M."/>
            <person name="Henderson B.A."/>
            <person name="Jones I.B."/>
            <person name="McGettigan J.A."/>
            <person name="Micheletti S.J."/>
            <person name="Nasrallah M.E."/>
            <person name="Ortiz D."/>
            <person name="Piller C.R."/>
            <person name="Privatt S.R."/>
            <person name="Schneider S.L."/>
            <person name="Sharp S."/>
            <person name="Smith T.C."/>
            <person name="Stanton J.D."/>
            <person name="Ullery H.E."/>
            <person name="Wilson R.J."/>
            <person name="Serrano M.G."/>
            <person name="Buck G."/>
            <person name="Lee V."/>
            <person name="Wang Y."/>
            <person name="Carvalho R."/>
            <person name="Voegtly L."/>
            <person name="Shi R."/>
            <person name="Duckworth R."/>
            <person name="Johnson A."/>
            <person name="Loviza R."/>
            <person name="Walstead R."/>
            <person name="Shah Z."/>
            <person name="Kiflezghi M."/>
            <person name="Wade K."/>
            <person name="Ball S.L."/>
            <person name="Bradley K.W."/>
            <person name="Asai D.J."/>
            <person name="Bowman C.A."/>
            <person name="Russell D.A."/>
            <person name="Pope W.H."/>
            <person name="Jacobs-Sera D."/>
            <person name="Hendrix R.W."/>
            <person name="Hatfull G.F."/>
        </authorList>
    </citation>
    <scope>NUCLEOTIDE SEQUENCE [LARGE SCALE GENOMIC DNA]</scope>
    <source>
        <strain evidence="4 5">DSM 27648</strain>
    </source>
</reference>
<dbReference type="PANTHER" id="PTHR46268">
    <property type="entry name" value="STRESS RESPONSE PROTEIN NHAX"/>
    <property type="match status" value="1"/>
</dbReference>
<proteinExistence type="inferred from homology"/>
<accession>A0A0K1Q445</accession>
<dbReference type="Gene3D" id="3.40.50.620">
    <property type="entry name" value="HUPs"/>
    <property type="match status" value="1"/>
</dbReference>
<evidence type="ECO:0000259" key="3">
    <source>
        <dbReference type="Pfam" id="PF00582"/>
    </source>
</evidence>
<dbReference type="InterPro" id="IPR006015">
    <property type="entry name" value="Universal_stress_UspA"/>
</dbReference>
<dbReference type="InterPro" id="IPR006016">
    <property type="entry name" value="UspA"/>
</dbReference>
<dbReference type="PIRSF" id="PIRSF006276">
    <property type="entry name" value="UspA"/>
    <property type="match status" value="1"/>
</dbReference>
<evidence type="ECO:0000313" key="4">
    <source>
        <dbReference type="EMBL" id="AKV00523.1"/>
    </source>
</evidence>
<keyword evidence="5" id="KW-1185">Reference proteome</keyword>
<dbReference type="AlphaFoldDB" id="A0A0K1Q445"/>
<feature type="domain" description="UspA" evidence="3">
    <location>
        <begin position="6"/>
        <end position="142"/>
    </location>
</feature>
<dbReference type="CDD" id="cd00293">
    <property type="entry name" value="USP-like"/>
    <property type="match status" value="1"/>
</dbReference>
<dbReference type="InterPro" id="IPR014729">
    <property type="entry name" value="Rossmann-like_a/b/a_fold"/>
</dbReference>
<dbReference type="KEGG" id="llu:AKJ09_07186"/>
<gene>
    <name evidence="4" type="ORF">AKJ09_07186</name>
</gene>
<dbReference type="PANTHER" id="PTHR46268:SF6">
    <property type="entry name" value="UNIVERSAL STRESS PROTEIN UP12"/>
    <property type="match status" value="1"/>
</dbReference>
<protein>
    <recommendedName>
        <fullName evidence="2">Universal stress protein</fullName>
    </recommendedName>
</protein>
<dbReference type="Proteomes" id="UP000064967">
    <property type="component" value="Chromosome"/>
</dbReference>
<sequence>MLSMKLLLVCLDASERAPFVLSQAIDLAKASKAKLRLFRAVGVPPELPKELYTLSPNALPDVLLKGATEQLTELAKQVPAELLDGVDTHLGVSWDAICNAARSYNADLIVIGSHGFSGLDRVLGTTAARVVNHADRSVLVVRAKSI</sequence>
<comment type="similarity">
    <text evidence="1 2">Belongs to the universal stress protein A family.</text>
</comment>
<dbReference type="GO" id="GO:0005737">
    <property type="term" value="C:cytoplasm"/>
    <property type="evidence" value="ECO:0007669"/>
    <property type="project" value="UniProtKB-SubCell"/>
</dbReference>
<comment type="subcellular location">
    <subcellularLocation>
        <location evidence="2">Cytoplasm</location>
    </subcellularLocation>
</comment>
<dbReference type="PRINTS" id="PR01438">
    <property type="entry name" value="UNVRSLSTRESS"/>
</dbReference>
<keyword evidence="2" id="KW-0963">Cytoplasm</keyword>
<dbReference type="Pfam" id="PF00582">
    <property type="entry name" value="Usp"/>
    <property type="match status" value="1"/>
</dbReference>
<evidence type="ECO:0000256" key="2">
    <source>
        <dbReference type="PIRNR" id="PIRNR006276"/>
    </source>
</evidence>
<dbReference type="EMBL" id="CP012333">
    <property type="protein sequence ID" value="AKV00523.1"/>
    <property type="molecule type" value="Genomic_DNA"/>
</dbReference>
<evidence type="ECO:0000256" key="1">
    <source>
        <dbReference type="ARBA" id="ARBA00008791"/>
    </source>
</evidence>
<dbReference type="STRING" id="1391654.AKJ09_07186"/>
<name>A0A0K1Q445_9BACT</name>
<organism evidence="4 5">
    <name type="scientific">Labilithrix luteola</name>
    <dbReference type="NCBI Taxonomy" id="1391654"/>
    <lineage>
        <taxon>Bacteria</taxon>
        <taxon>Pseudomonadati</taxon>
        <taxon>Myxococcota</taxon>
        <taxon>Polyangia</taxon>
        <taxon>Polyangiales</taxon>
        <taxon>Labilitrichaceae</taxon>
        <taxon>Labilithrix</taxon>
    </lineage>
</organism>
<evidence type="ECO:0000313" key="5">
    <source>
        <dbReference type="Proteomes" id="UP000064967"/>
    </source>
</evidence>
<dbReference type="SUPFAM" id="SSF52402">
    <property type="entry name" value="Adenine nucleotide alpha hydrolases-like"/>
    <property type="match status" value="1"/>
</dbReference>